<organism evidence="7 8">
    <name type="scientific">Subsaximicrobium wynnwilliamsii</name>
    <dbReference type="NCBI Taxonomy" id="291179"/>
    <lineage>
        <taxon>Bacteria</taxon>
        <taxon>Pseudomonadati</taxon>
        <taxon>Bacteroidota</taxon>
        <taxon>Flavobacteriia</taxon>
        <taxon>Flavobacteriales</taxon>
        <taxon>Flavobacteriaceae</taxon>
        <taxon>Subsaximicrobium</taxon>
    </lineage>
</organism>
<evidence type="ECO:0000256" key="6">
    <source>
        <dbReference type="SAM" id="Phobius"/>
    </source>
</evidence>
<comment type="subcellular location">
    <subcellularLocation>
        <location evidence="1">Cell membrane</location>
        <topology evidence="1">Multi-pass membrane protein</topology>
    </subcellularLocation>
</comment>
<keyword evidence="3 6" id="KW-0812">Transmembrane</keyword>
<feature type="transmembrane region" description="Helical" evidence="6">
    <location>
        <begin position="128"/>
        <end position="152"/>
    </location>
</feature>
<sequence length="322" mass="36714">MLVRLSHKTKQFFFVLIKLSVVVAAFYIISHKLTSNDALEISSFLKVLQENELFSIENVFLLLLLTVFNWFFEILKWQLLLKPISPISFKIAAAQSLGALTASLLTPNRLGEYAAKVMYFKKPKRKAVVLLNLLGHLLQMSVTVIFGVIGLWLFQSQQDLGIDYIKISLVIFVIVGLIILVLFLLNKIKMRIKGYSVEKLKHFFQKLPKQTFVYVFLCSVVRYLIFSFQFFLLLKLFKVNISYFDAMTVISSVYLLASIIPSLLIFDVLIKGSVAVYLFGLIAVNGLTVLSVVTLMWLLNFMLPSVFGSYYVLNFKLPKSTA</sequence>
<reference evidence="7 8" key="1">
    <citation type="submission" date="2019-08" db="EMBL/GenBank/DDBJ databases">
        <title>Genomes of Subsaximicrobium wynnwilliamsii strains.</title>
        <authorList>
            <person name="Bowman J.P."/>
        </authorList>
    </citation>
    <scope>NUCLEOTIDE SEQUENCE [LARGE SCALE GENOMIC DNA]</scope>
    <source>
        <strain evidence="7 8">2-80-2</strain>
    </source>
</reference>
<dbReference type="EMBL" id="VORO01000007">
    <property type="protein sequence ID" value="TXD89448.1"/>
    <property type="molecule type" value="Genomic_DNA"/>
</dbReference>
<evidence type="ECO:0000256" key="1">
    <source>
        <dbReference type="ARBA" id="ARBA00004651"/>
    </source>
</evidence>
<evidence type="ECO:0008006" key="9">
    <source>
        <dbReference type="Google" id="ProtNLM"/>
    </source>
</evidence>
<protein>
    <recommendedName>
        <fullName evidence="9">Flippase-like domain-containing protein</fullName>
    </recommendedName>
</protein>
<evidence type="ECO:0000256" key="3">
    <source>
        <dbReference type="ARBA" id="ARBA00022692"/>
    </source>
</evidence>
<feature type="transmembrane region" description="Helical" evidence="6">
    <location>
        <begin position="12"/>
        <end position="33"/>
    </location>
</feature>
<feature type="transmembrane region" description="Helical" evidence="6">
    <location>
        <begin position="53"/>
        <end position="72"/>
    </location>
</feature>
<keyword evidence="2" id="KW-1003">Cell membrane</keyword>
<comment type="caution">
    <text evidence="7">The sequence shown here is derived from an EMBL/GenBank/DDBJ whole genome shotgun (WGS) entry which is preliminary data.</text>
</comment>
<feature type="transmembrane region" description="Helical" evidence="6">
    <location>
        <begin position="211"/>
        <end position="234"/>
    </location>
</feature>
<evidence type="ECO:0000313" key="8">
    <source>
        <dbReference type="Proteomes" id="UP000321578"/>
    </source>
</evidence>
<dbReference type="OrthoDB" id="1121314at2"/>
<feature type="transmembrane region" description="Helical" evidence="6">
    <location>
        <begin position="276"/>
        <end position="299"/>
    </location>
</feature>
<keyword evidence="8" id="KW-1185">Reference proteome</keyword>
<name>A0A5C6ZJX8_9FLAO</name>
<keyword evidence="5 6" id="KW-0472">Membrane</keyword>
<dbReference type="Pfam" id="PF03706">
    <property type="entry name" value="LPG_synthase_TM"/>
    <property type="match status" value="1"/>
</dbReference>
<dbReference type="AlphaFoldDB" id="A0A5C6ZJX8"/>
<feature type="transmembrane region" description="Helical" evidence="6">
    <location>
        <begin position="246"/>
        <end position="269"/>
    </location>
</feature>
<evidence type="ECO:0000313" key="7">
    <source>
        <dbReference type="EMBL" id="TXD89448.1"/>
    </source>
</evidence>
<dbReference type="GO" id="GO:0005886">
    <property type="term" value="C:plasma membrane"/>
    <property type="evidence" value="ECO:0007669"/>
    <property type="project" value="UniProtKB-SubCell"/>
</dbReference>
<keyword evidence="4 6" id="KW-1133">Transmembrane helix</keyword>
<evidence type="ECO:0000256" key="5">
    <source>
        <dbReference type="ARBA" id="ARBA00023136"/>
    </source>
</evidence>
<dbReference type="RefSeq" id="WP_147086201.1">
    <property type="nucleotide sequence ID" value="NZ_VORM01000006.1"/>
</dbReference>
<dbReference type="Proteomes" id="UP000321578">
    <property type="component" value="Unassembled WGS sequence"/>
</dbReference>
<evidence type="ECO:0000256" key="4">
    <source>
        <dbReference type="ARBA" id="ARBA00022989"/>
    </source>
</evidence>
<feature type="transmembrane region" description="Helical" evidence="6">
    <location>
        <begin position="164"/>
        <end position="185"/>
    </location>
</feature>
<accession>A0A5C6ZJX8</accession>
<gene>
    <name evidence="7" type="ORF">ESY86_08685</name>
</gene>
<evidence type="ECO:0000256" key="2">
    <source>
        <dbReference type="ARBA" id="ARBA00022475"/>
    </source>
</evidence>
<dbReference type="InterPro" id="IPR022791">
    <property type="entry name" value="L-PG_synthase/AglD"/>
</dbReference>
<proteinExistence type="predicted"/>